<dbReference type="InterPro" id="IPR022595">
    <property type="entry name" value="Enc34_ssDNA-bd"/>
</dbReference>
<name>A0A8S5MAJ8_9CAUD</name>
<proteinExistence type="predicted"/>
<dbReference type="InterPro" id="IPR012340">
    <property type="entry name" value="NA-bd_OB-fold"/>
</dbReference>
<organism evidence="1">
    <name type="scientific">Myoviridae sp. ctRPH1</name>
    <dbReference type="NCBI Taxonomy" id="2826650"/>
    <lineage>
        <taxon>Viruses</taxon>
        <taxon>Duplodnaviria</taxon>
        <taxon>Heunggongvirae</taxon>
        <taxon>Uroviricota</taxon>
        <taxon>Caudoviricetes</taxon>
    </lineage>
</organism>
<protein>
    <submittedName>
        <fullName evidence="1">DNA helix destabilizing protein</fullName>
    </submittedName>
</protein>
<accession>A0A8S5MAJ8</accession>
<reference evidence="1" key="1">
    <citation type="journal article" date="2021" name="Proc. Natl. Acad. Sci. U.S.A.">
        <title>A Catalog of Tens of Thousands of Viruses from Human Metagenomes Reveals Hidden Associations with Chronic Diseases.</title>
        <authorList>
            <person name="Tisza M.J."/>
            <person name="Buck C.B."/>
        </authorList>
    </citation>
    <scope>NUCLEOTIDE SEQUENCE</scope>
    <source>
        <strain evidence="1">CtRPH1</strain>
    </source>
</reference>
<sequence length="206" mass="22393">MTRWPKQKKTLNKKEIKIMSTKVVTGKVRFSFCNVFEAKEPQGGGDPKYSVTLLIPKSDTLTLGKIKEAMAEARENFCSRNGANALPAKPNHTLHDGDGMRDNGEPFGPECKGCNVITVSSKQKPIVVDAFRNEITDPGEVYSGCYGRAAINFYGYSRNGKKGLSAGLLSIQKLHDGEAFGTVGSADDFNDGYRDAEAGEDDDFLG</sequence>
<dbReference type="Gene3D" id="2.40.50.140">
    <property type="entry name" value="Nucleic acid-binding proteins"/>
    <property type="match status" value="1"/>
</dbReference>
<dbReference type="Pfam" id="PF10991">
    <property type="entry name" value="Enc34_ssDNA-bd"/>
    <property type="match status" value="1"/>
</dbReference>
<evidence type="ECO:0000313" key="1">
    <source>
        <dbReference type="EMBL" id="DAD79254.1"/>
    </source>
</evidence>
<dbReference type="EMBL" id="BK014862">
    <property type="protein sequence ID" value="DAD79254.1"/>
    <property type="molecule type" value="Genomic_DNA"/>
</dbReference>
<dbReference type="SUPFAM" id="SSF50249">
    <property type="entry name" value="Nucleic acid-binding proteins"/>
    <property type="match status" value="1"/>
</dbReference>